<dbReference type="InterPro" id="IPR027417">
    <property type="entry name" value="P-loop_NTPase"/>
</dbReference>
<dbReference type="GO" id="GO:0005737">
    <property type="term" value="C:cytoplasm"/>
    <property type="evidence" value="ECO:0007669"/>
    <property type="project" value="UniProtKB-SubCell"/>
</dbReference>
<dbReference type="InterPro" id="IPR006259">
    <property type="entry name" value="Adenyl_kin_sub"/>
</dbReference>
<comment type="caution">
    <text evidence="8">The sequence shown here is derived from an EMBL/GenBank/DDBJ whole genome shotgun (WGS) entry which is preliminary data.</text>
</comment>
<dbReference type="EC" id="2.7.4.3" evidence="5 7"/>
<evidence type="ECO:0000256" key="6">
    <source>
        <dbReference type="RuleBase" id="RU003330"/>
    </source>
</evidence>
<feature type="binding site" evidence="5">
    <location>
        <position position="32"/>
    </location>
    <ligand>
        <name>AMP</name>
        <dbReference type="ChEBI" id="CHEBI:456215"/>
    </ligand>
</feature>
<dbReference type="RefSeq" id="WP_163661938.1">
    <property type="nucleotide sequence ID" value="NZ_QXHD01000004.1"/>
</dbReference>
<name>A0A6M0RWF6_9CYAN</name>
<comment type="function">
    <text evidence="5">Catalyzes the reversible transfer of the terminal phosphate group between ATP and AMP. Plays an important role in cellular energy homeostasis and in adenine nucleotide metabolism.</text>
</comment>
<comment type="caution">
    <text evidence="5">Lacks conserved residue(s) required for the propagation of feature annotation.</text>
</comment>
<comment type="subunit">
    <text evidence="5 7">Monomer.</text>
</comment>
<dbReference type="NCBIfam" id="NF001381">
    <property type="entry name" value="PRK00279.1-3"/>
    <property type="match status" value="1"/>
</dbReference>
<dbReference type="UniPathway" id="UPA00588">
    <property type="reaction ID" value="UER00649"/>
</dbReference>
<dbReference type="NCBIfam" id="NF011100">
    <property type="entry name" value="PRK14527.1"/>
    <property type="match status" value="1"/>
</dbReference>
<dbReference type="InterPro" id="IPR000850">
    <property type="entry name" value="Adenylat/UMP-CMP_kin"/>
</dbReference>
<proteinExistence type="inferred from homology"/>
<dbReference type="HAMAP" id="MF_00235">
    <property type="entry name" value="Adenylate_kinase_Adk"/>
    <property type="match status" value="1"/>
</dbReference>
<reference evidence="8 9" key="1">
    <citation type="journal article" date="2020" name="Microb. Ecol.">
        <title>Ecogenomics of the Marine Benthic Filamentous Cyanobacterium Adonisia.</title>
        <authorList>
            <person name="Walter J.M."/>
            <person name="Coutinho F.H."/>
            <person name="Leomil L."/>
            <person name="Hargreaves P.I."/>
            <person name="Campeao M.E."/>
            <person name="Vieira V.V."/>
            <person name="Silva B.S."/>
            <person name="Fistarol G.O."/>
            <person name="Salomon P.S."/>
            <person name="Sawabe T."/>
            <person name="Mino S."/>
            <person name="Hosokawa M."/>
            <person name="Miyashita H."/>
            <person name="Maruyama F."/>
            <person name="van Verk M.C."/>
            <person name="Dutilh B.E."/>
            <person name="Thompson C.C."/>
            <person name="Thompson F.L."/>
        </authorList>
    </citation>
    <scope>NUCLEOTIDE SEQUENCE [LARGE SCALE GENOMIC DNA]</scope>
    <source>
        <strain evidence="8 9">CCMR0081</strain>
    </source>
</reference>
<dbReference type="InterPro" id="IPR033690">
    <property type="entry name" value="Adenylat_kinase_CS"/>
</dbReference>
<feature type="binding site" evidence="5">
    <location>
        <position position="93"/>
    </location>
    <ligand>
        <name>AMP</name>
        <dbReference type="ChEBI" id="CHEBI:456215"/>
    </ligand>
</feature>
<keyword evidence="3 5" id="KW-0547">Nucleotide-binding</keyword>
<evidence type="ECO:0000256" key="7">
    <source>
        <dbReference type="RuleBase" id="RU003331"/>
    </source>
</evidence>
<dbReference type="NCBIfam" id="NF011105">
    <property type="entry name" value="PRK14532.1"/>
    <property type="match status" value="1"/>
</dbReference>
<sequence>MIRVIFLGPPGAGKGTQAAVLSKDFDVPHISTGDILRAAVAAKSELGQKAESYMNAGELVPDELILDLIRERLGQKDASKGWILDGFPRNVSQANFLDKLLAEIQQPCECVLNLEVPDNVLISRLLSRGRKDDNEDVIRNRLEVYRKQTEPLIEFFRSRQQLVSVNGHQAMGSVEADLKQVLQA</sequence>
<keyword evidence="5 7" id="KW-0067">ATP-binding</keyword>
<evidence type="ECO:0000313" key="9">
    <source>
        <dbReference type="Proteomes" id="UP000481033"/>
    </source>
</evidence>
<comment type="domain">
    <text evidence="5">Consists of three domains, a large central CORE domain and two small peripheral domains, NMPbind and LID, which undergo movements during catalysis. The LID domain closes over the site of phosphoryl transfer upon ATP binding. Assembling and dissambling the active center during each catalytic cycle provides an effective means to prevent ATP hydrolysis.</text>
</comment>
<keyword evidence="2 5" id="KW-0545">Nucleotide biosynthesis</keyword>
<dbReference type="Gene3D" id="3.40.50.300">
    <property type="entry name" value="P-loop containing nucleotide triphosphate hydrolases"/>
    <property type="match status" value="1"/>
</dbReference>
<dbReference type="Pfam" id="PF00406">
    <property type="entry name" value="ADK"/>
    <property type="match status" value="1"/>
</dbReference>
<feature type="binding site" evidence="5">
    <location>
        <position position="169"/>
    </location>
    <ligand>
        <name>ATP</name>
        <dbReference type="ChEBI" id="CHEBI:30616"/>
    </ligand>
</feature>
<feature type="binding site" evidence="5">
    <location>
        <position position="37"/>
    </location>
    <ligand>
        <name>AMP</name>
        <dbReference type="ChEBI" id="CHEBI:456215"/>
    </ligand>
</feature>
<feature type="binding site" evidence="5">
    <location>
        <position position="130"/>
    </location>
    <ligand>
        <name>AMP</name>
        <dbReference type="ChEBI" id="CHEBI:456215"/>
    </ligand>
</feature>
<evidence type="ECO:0000256" key="2">
    <source>
        <dbReference type="ARBA" id="ARBA00022727"/>
    </source>
</evidence>
<dbReference type="AlphaFoldDB" id="A0A6M0RWF6"/>
<feature type="region of interest" description="NMP" evidence="5">
    <location>
        <begin position="31"/>
        <end position="60"/>
    </location>
</feature>
<dbReference type="GO" id="GO:0004017">
    <property type="term" value="F:AMP kinase activity"/>
    <property type="evidence" value="ECO:0007669"/>
    <property type="project" value="UniProtKB-UniRule"/>
</dbReference>
<dbReference type="NCBIfam" id="NF011101">
    <property type="entry name" value="PRK14528.1"/>
    <property type="match status" value="1"/>
</dbReference>
<keyword evidence="4 5" id="KW-0418">Kinase</keyword>
<dbReference type="SUPFAM" id="SSF52540">
    <property type="entry name" value="P-loop containing nucleoside triphosphate hydrolases"/>
    <property type="match status" value="1"/>
</dbReference>
<accession>A0A6M0RWF6</accession>
<dbReference type="CDD" id="cd01428">
    <property type="entry name" value="ADK"/>
    <property type="match status" value="1"/>
</dbReference>
<comment type="catalytic activity">
    <reaction evidence="5 7">
        <text>AMP + ATP = 2 ADP</text>
        <dbReference type="Rhea" id="RHEA:12973"/>
        <dbReference type="ChEBI" id="CHEBI:30616"/>
        <dbReference type="ChEBI" id="CHEBI:456215"/>
        <dbReference type="ChEBI" id="CHEBI:456216"/>
        <dbReference type="EC" id="2.7.4.3"/>
    </reaction>
</comment>
<keyword evidence="5" id="KW-0963">Cytoplasm</keyword>
<dbReference type="NCBIfam" id="TIGR01351">
    <property type="entry name" value="adk"/>
    <property type="match status" value="1"/>
</dbReference>
<comment type="subcellular location">
    <subcellularLocation>
        <location evidence="5 7">Cytoplasm</location>
    </subcellularLocation>
</comment>
<evidence type="ECO:0000256" key="1">
    <source>
        <dbReference type="ARBA" id="ARBA00022679"/>
    </source>
</evidence>
<keyword evidence="1 5" id="KW-0808">Transferase</keyword>
<feature type="binding site" evidence="5">
    <location>
        <begin position="58"/>
        <end position="60"/>
    </location>
    <ligand>
        <name>AMP</name>
        <dbReference type="ChEBI" id="CHEBI:456215"/>
    </ligand>
</feature>
<keyword evidence="9" id="KW-1185">Reference proteome</keyword>
<organism evidence="8 9">
    <name type="scientific">Adonisia turfae CCMR0081</name>
    <dbReference type="NCBI Taxonomy" id="2292702"/>
    <lineage>
        <taxon>Bacteria</taxon>
        <taxon>Bacillati</taxon>
        <taxon>Cyanobacteriota</taxon>
        <taxon>Adonisia</taxon>
        <taxon>Adonisia turfae</taxon>
    </lineage>
</organism>
<dbReference type="PRINTS" id="PR00094">
    <property type="entry name" value="ADENYLTKNASE"/>
</dbReference>
<dbReference type="PROSITE" id="PS00113">
    <property type="entry name" value="ADENYLATE_KINASE"/>
    <property type="match status" value="1"/>
</dbReference>
<feature type="binding site" evidence="5">
    <location>
        <position position="141"/>
    </location>
    <ligand>
        <name>AMP</name>
        <dbReference type="ChEBI" id="CHEBI:456215"/>
    </ligand>
</feature>
<protein>
    <recommendedName>
        <fullName evidence="5 7">Adenylate kinase</fullName>
        <shortName evidence="5">AK</shortName>
        <ecNumber evidence="5 7">2.7.4.3</ecNumber>
    </recommendedName>
    <alternativeName>
        <fullName evidence="5">ATP-AMP transphosphorylase</fullName>
    </alternativeName>
    <alternativeName>
        <fullName evidence="5">ATP:AMP phosphotransferase</fullName>
    </alternativeName>
    <alternativeName>
        <fullName evidence="5">Adenylate monophosphate kinase</fullName>
    </alternativeName>
</protein>
<evidence type="ECO:0000256" key="5">
    <source>
        <dbReference type="HAMAP-Rule" id="MF_00235"/>
    </source>
</evidence>
<comment type="pathway">
    <text evidence="5">Purine metabolism; AMP biosynthesis via salvage pathway; AMP from ADP: step 1/1.</text>
</comment>
<feature type="binding site" evidence="5">
    <location>
        <position position="128"/>
    </location>
    <ligand>
        <name>ATP</name>
        <dbReference type="ChEBI" id="CHEBI:30616"/>
    </ligand>
</feature>
<dbReference type="Proteomes" id="UP000481033">
    <property type="component" value="Unassembled WGS sequence"/>
</dbReference>
<comment type="similarity">
    <text evidence="5 6">Belongs to the adenylate kinase family.</text>
</comment>
<dbReference type="NCBIfam" id="NF011104">
    <property type="entry name" value="PRK14531.1"/>
    <property type="match status" value="1"/>
</dbReference>
<gene>
    <name evidence="5" type="primary">adk</name>
    <name evidence="8" type="ORF">DXZ20_33805</name>
</gene>
<evidence type="ECO:0000256" key="4">
    <source>
        <dbReference type="ARBA" id="ARBA00022777"/>
    </source>
</evidence>
<dbReference type="GO" id="GO:0044209">
    <property type="term" value="P:AMP salvage"/>
    <property type="evidence" value="ECO:0007669"/>
    <property type="project" value="UniProtKB-UniRule"/>
</dbReference>
<dbReference type="PANTHER" id="PTHR23359">
    <property type="entry name" value="NUCLEOTIDE KINASE"/>
    <property type="match status" value="1"/>
</dbReference>
<dbReference type="GO" id="GO:0005524">
    <property type="term" value="F:ATP binding"/>
    <property type="evidence" value="ECO:0007669"/>
    <property type="project" value="UniProtKB-UniRule"/>
</dbReference>
<evidence type="ECO:0000313" key="8">
    <source>
        <dbReference type="EMBL" id="NEZ60529.1"/>
    </source>
</evidence>
<dbReference type="NCBIfam" id="NF002700">
    <property type="entry name" value="PRK02496.1"/>
    <property type="match status" value="1"/>
</dbReference>
<dbReference type="EMBL" id="QXHD01000004">
    <property type="protein sequence ID" value="NEZ60529.1"/>
    <property type="molecule type" value="Genomic_DNA"/>
</dbReference>
<feature type="binding site" evidence="5">
    <location>
        <begin position="86"/>
        <end position="89"/>
    </location>
    <ligand>
        <name>AMP</name>
        <dbReference type="ChEBI" id="CHEBI:456215"/>
    </ligand>
</feature>
<evidence type="ECO:0000256" key="3">
    <source>
        <dbReference type="ARBA" id="ARBA00022741"/>
    </source>
</evidence>
<feature type="binding site" evidence="5">
    <location>
        <begin position="11"/>
        <end position="16"/>
    </location>
    <ligand>
        <name>ATP</name>
        <dbReference type="ChEBI" id="CHEBI:30616"/>
    </ligand>
</feature>